<dbReference type="InterPro" id="IPR052513">
    <property type="entry name" value="Thioester_dehydratase-like"/>
</dbReference>
<dbReference type="Pfam" id="PF01796">
    <property type="entry name" value="OB_ChsH2_C"/>
    <property type="match status" value="1"/>
</dbReference>
<dbReference type="InterPro" id="IPR012340">
    <property type="entry name" value="NA-bd_OB-fold"/>
</dbReference>
<evidence type="ECO:0000313" key="3">
    <source>
        <dbReference type="EMBL" id="NQV64031.1"/>
    </source>
</evidence>
<feature type="domain" description="ChsH2 C-terminal OB-fold" evidence="1">
    <location>
        <begin position="57"/>
        <end position="124"/>
    </location>
</feature>
<gene>
    <name evidence="3" type="ORF">HQ497_01585</name>
</gene>
<evidence type="ECO:0000259" key="2">
    <source>
        <dbReference type="Pfam" id="PF12172"/>
    </source>
</evidence>
<dbReference type="InterPro" id="IPR022002">
    <property type="entry name" value="ChsH2_Znr"/>
</dbReference>
<reference evidence="3" key="1">
    <citation type="submission" date="2020-05" db="EMBL/GenBank/DDBJ databases">
        <title>Sulfur intermediates as new biogeochemical hubs in an aquatic model microbial ecosystem.</title>
        <authorList>
            <person name="Vigneron A."/>
        </authorList>
    </citation>
    <scope>NUCLEOTIDE SEQUENCE</scope>
    <source>
        <strain evidence="3">Bin.250</strain>
    </source>
</reference>
<organism evidence="3 4">
    <name type="scientific">SAR86 cluster bacterium</name>
    <dbReference type="NCBI Taxonomy" id="2030880"/>
    <lineage>
        <taxon>Bacteria</taxon>
        <taxon>Pseudomonadati</taxon>
        <taxon>Pseudomonadota</taxon>
        <taxon>Gammaproteobacteria</taxon>
        <taxon>SAR86 cluster</taxon>
    </lineage>
</organism>
<name>A0A972VUS1_9GAMM</name>
<dbReference type="InterPro" id="IPR002878">
    <property type="entry name" value="ChsH2_C"/>
</dbReference>
<dbReference type="PANTHER" id="PTHR34075">
    <property type="entry name" value="BLR3430 PROTEIN"/>
    <property type="match status" value="1"/>
</dbReference>
<dbReference type="Gene3D" id="6.10.30.10">
    <property type="match status" value="1"/>
</dbReference>
<protein>
    <submittedName>
        <fullName evidence="3">OB-fold domain-containing protein</fullName>
    </submittedName>
</protein>
<accession>A0A972VUS1</accession>
<dbReference type="PANTHER" id="PTHR34075:SF5">
    <property type="entry name" value="BLR3430 PROTEIN"/>
    <property type="match status" value="1"/>
</dbReference>
<dbReference type="EMBL" id="JABMOJ010000058">
    <property type="protein sequence ID" value="NQV64031.1"/>
    <property type="molecule type" value="Genomic_DNA"/>
</dbReference>
<feature type="domain" description="ChsH2 rubredoxin-like zinc ribbon" evidence="2">
    <location>
        <begin position="20"/>
        <end position="56"/>
    </location>
</feature>
<evidence type="ECO:0000259" key="1">
    <source>
        <dbReference type="Pfam" id="PF01796"/>
    </source>
</evidence>
<dbReference type="Proteomes" id="UP000754644">
    <property type="component" value="Unassembled WGS sequence"/>
</dbReference>
<comment type="caution">
    <text evidence="3">The sequence shown here is derived from an EMBL/GenBank/DDBJ whole genome shotgun (WGS) entry which is preliminary data.</text>
</comment>
<dbReference type="Pfam" id="PF12172">
    <property type="entry name" value="zf-ChsH2"/>
    <property type="match status" value="1"/>
</dbReference>
<evidence type="ECO:0000313" key="4">
    <source>
        <dbReference type="Proteomes" id="UP000754644"/>
    </source>
</evidence>
<dbReference type="AlphaFoldDB" id="A0A972VUS1"/>
<proteinExistence type="predicted"/>
<dbReference type="SUPFAM" id="SSF50249">
    <property type="entry name" value="Nucleic acid-binding proteins"/>
    <property type="match status" value="1"/>
</dbReference>
<sequence>MSDPKRPLPRADEFDTRDFWAATKNKEFKYQQCSNCETIIFYSRRHCTGCTDGNLEWKTATGKGTIYTFSVVRQSYHPFFRNQVPYAVAWIDMDEGPRILSNVVGVTDPLNDLKIGQAVTVEWEEHEELCIPLFKPA</sequence>